<dbReference type="Proteomes" id="UP000477070">
    <property type="component" value="Unassembled WGS sequence"/>
</dbReference>
<dbReference type="Pfam" id="PF22673">
    <property type="entry name" value="MCP-like_PDC_1"/>
    <property type="match status" value="1"/>
</dbReference>
<accession>A0A347VP72</accession>
<evidence type="ECO:0000313" key="3">
    <source>
        <dbReference type="EMBL" id="TLD94596.1"/>
    </source>
</evidence>
<comment type="caution">
    <text evidence="3">The sequence shown here is derived from an EMBL/GenBank/DDBJ whole genome shotgun (WGS) entry which is preliminary data.</text>
</comment>
<sequence length="345" mass="38199">MNFYKNLKIGTKICLVIACVLVICVGIMGVLISNQTSKIISEESHKLLDNVTDRFVAMGVGAIESGFGNVDSARKNIDSVYRMIDVIPLEILESNLESMSDVGSYVSGSFIYLKNGANMYRNDPKLPKEHHFTADGGMLLVATDDDPENDGGVRYAPALPEILEYPAFKESLQNNKPAFGIPRRIHLGGNDIYGVTMTYPIVKNNQVVGVVGAFLNLKTLQAAFRKEEDSVYKGSRIFMLDSKGVVAIHPSESFLMKKLDEVNKDATATTLLQAQAAGKDGIYEYRTTDGVKSLASLQSFEIWHGINKRWAIITTGPEEIIMEPLNTVQLPFLCFQSYLLLSLRW</sequence>
<dbReference type="Gene3D" id="3.30.450.20">
    <property type="entry name" value="PAS domain"/>
    <property type="match status" value="1"/>
</dbReference>
<keyword evidence="1" id="KW-0812">Transmembrane</keyword>
<evidence type="ECO:0000313" key="5">
    <source>
        <dbReference type="Proteomes" id="UP000477070"/>
    </source>
</evidence>
<evidence type="ECO:0000313" key="4">
    <source>
        <dbReference type="Proteomes" id="UP000029714"/>
    </source>
</evidence>
<dbReference type="AlphaFoldDB" id="A0A347VP72"/>
<proteinExistence type="predicted"/>
<dbReference type="EMBL" id="JRMP02000006">
    <property type="protein sequence ID" value="TLD94596.1"/>
    <property type="molecule type" value="Genomic_DNA"/>
</dbReference>
<gene>
    <name evidence="2" type="ORF">DCO61_12015</name>
    <name evidence="3" type="ORF">LS64_005410</name>
</gene>
<keyword evidence="1" id="KW-1133">Transmembrane helix</keyword>
<reference evidence="3 4" key="2">
    <citation type="journal article" date="2016" name="Infect. Immun.">
        <title>Helicobacter saguini, a Novel Helicobacter Isolated from Cotton-Top Tamarins with Ulcerative Colitis, Has Proinflammatory Properties and Induces Typhlocolitis and Dysplasia in Gnotobiotic IL-10-/- Mice.</title>
        <authorList>
            <person name="Shen Z."/>
            <person name="Mannion A."/>
            <person name="Whary M.T."/>
            <person name="Muthupalani S."/>
            <person name="Sheh A."/>
            <person name="Feng Y."/>
            <person name="Gong G."/>
            <person name="Vandamme P."/>
            <person name="Holcombe H.R."/>
            <person name="Paster B.J."/>
            <person name="Fox J.G."/>
        </authorList>
    </citation>
    <scope>NUCLEOTIDE SEQUENCE [LARGE SCALE GENOMIC DNA]</scope>
    <source>
        <strain evidence="3 4">MIT 97-6194</strain>
    </source>
</reference>
<evidence type="ECO:0000313" key="2">
    <source>
        <dbReference type="EMBL" id="MWV70688.1"/>
    </source>
</evidence>
<name>A0A347VP72_9HELI</name>
<dbReference type="Proteomes" id="UP000029714">
    <property type="component" value="Unassembled WGS sequence"/>
</dbReference>
<reference evidence="3" key="3">
    <citation type="submission" date="2018-04" db="EMBL/GenBank/DDBJ databases">
        <authorList>
            <person name="Sheh A."/>
            <person name="Shen Z."/>
            <person name="Mannion A.J."/>
            <person name="Fox J.G."/>
        </authorList>
    </citation>
    <scope>NUCLEOTIDE SEQUENCE</scope>
    <source>
        <strain evidence="3">MIT 97-6194</strain>
    </source>
</reference>
<protein>
    <submittedName>
        <fullName evidence="3">Uncharacterized protein</fullName>
    </submittedName>
</protein>
<organism evidence="3 4">
    <name type="scientific">Helicobacter saguini</name>
    <dbReference type="NCBI Taxonomy" id="1548018"/>
    <lineage>
        <taxon>Bacteria</taxon>
        <taxon>Pseudomonadati</taxon>
        <taxon>Campylobacterota</taxon>
        <taxon>Epsilonproteobacteria</taxon>
        <taxon>Campylobacterales</taxon>
        <taxon>Helicobacteraceae</taxon>
        <taxon>Helicobacter</taxon>
    </lineage>
</organism>
<keyword evidence="1" id="KW-0472">Membrane</keyword>
<feature type="transmembrane region" description="Helical" evidence="1">
    <location>
        <begin position="12"/>
        <end position="32"/>
    </location>
</feature>
<dbReference type="RefSeq" id="WP_052062541.1">
    <property type="nucleotide sequence ID" value="NZ_JRMP02000006.1"/>
</dbReference>
<dbReference type="EMBL" id="QBIU01000002">
    <property type="protein sequence ID" value="MWV70688.1"/>
    <property type="molecule type" value="Genomic_DNA"/>
</dbReference>
<reference evidence="3 4" key="1">
    <citation type="journal article" date="2014" name="Genome Announc.">
        <title>Draft genome sequences of eight enterohepatic helicobacter species isolated from both laboratory and wild rodents.</title>
        <authorList>
            <person name="Sheh A."/>
            <person name="Shen Z."/>
            <person name="Fox J.G."/>
        </authorList>
    </citation>
    <scope>NUCLEOTIDE SEQUENCE [LARGE SCALE GENOMIC DNA]</scope>
    <source>
        <strain evidence="3 4">MIT 97-6194</strain>
    </source>
</reference>
<reference evidence="2 5" key="4">
    <citation type="submission" date="2019-12" db="EMBL/GenBank/DDBJ databases">
        <title>Multi-Generational Helicobacter saguini Isolates.</title>
        <authorList>
            <person name="Mannion A."/>
            <person name="Shen Z."/>
            <person name="Fox J.G."/>
        </authorList>
    </citation>
    <scope>NUCLEOTIDE SEQUENCE [LARGE SCALE GENOMIC DNA]</scope>
    <source>
        <strain evidence="2">16-048</strain>
        <strain evidence="5">16-048 (F4)</strain>
    </source>
</reference>
<keyword evidence="4" id="KW-1185">Reference proteome</keyword>
<evidence type="ECO:0000256" key="1">
    <source>
        <dbReference type="SAM" id="Phobius"/>
    </source>
</evidence>